<dbReference type="Pfam" id="PF00412">
    <property type="entry name" value="LIM"/>
    <property type="match status" value="2"/>
</dbReference>
<dbReference type="PANTHER" id="PTHR24209">
    <property type="entry name" value="PROTEIN DA1-RELATED 2"/>
    <property type="match status" value="1"/>
</dbReference>
<dbReference type="PROSITE" id="PS00478">
    <property type="entry name" value="LIM_DOMAIN_1"/>
    <property type="match status" value="1"/>
</dbReference>
<dbReference type="InterPro" id="IPR001781">
    <property type="entry name" value="Znf_LIM"/>
</dbReference>
<feature type="domain" description="LIM zinc-binding" evidence="5">
    <location>
        <begin position="267"/>
        <end position="324"/>
    </location>
</feature>
<comment type="caution">
    <text evidence="6">The sequence shown here is derived from an EMBL/GenBank/DDBJ whole genome shotgun (WGS) entry which is preliminary data.</text>
</comment>
<dbReference type="EMBL" id="LGRX02000796">
    <property type="protein sequence ID" value="KAK3287567.1"/>
    <property type="molecule type" value="Genomic_DNA"/>
</dbReference>
<accession>A0AAE0LJL8</accession>
<dbReference type="Proteomes" id="UP001190700">
    <property type="component" value="Unassembled WGS sequence"/>
</dbReference>
<keyword evidence="2 3" id="KW-0862">Zinc</keyword>
<evidence type="ECO:0000313" key="7">
    <source>
        <dbReference type="Proteomes" id="UP001190700"/>
    </source>
</evidence>
<dbReference type="Gene3D" id="2.10.110.10">
    <property type="entry name" value="Cysteine Rich Protein"/>
    <property type="match status" value="2"/>
</dbReference>
<dbReference type="AlphaFoldDB" id="A0AAE0LJL8"/>
<feature type="region of interest" description="Disordered" evidence="4">
    <location>
        <begin position="206"/>
        <end position="259"/>
    </location>
</feature>
<evidence type="ECO:0000256" key="2">
    <source>
        <dbReference type="ARBA" id="ARBA00022833"/>
    </source>
</evidence>
<dbReference type="InterPro" id="IPR022087">
    <property type="entry name" value="DA1-like_dom"/>
</dbReference>
<feature type="region of interest" description="Disordered" evidence="4">
    <location>
        <begin position="51"/>
        <end position="188"/>
    </location>
</feature>
<keyword evidence="7" id="KW-1185">Reference proteome</keyword>
<evidence type="ECO:0000259" key="5">
    <source>
        <dbReference type="PROSITE" id="PS50023"/>
    </source>
</evidence>
<keyword evidence="3" id="KW-0440">LIM domain</keyword>
<dbReference type="SUPFAM" id="SSF57716">
    <property type="entry name" value="Glucocorticoid receptor-like (DNA-binding domain)"/>
    <property type="match status" value="3"/>
</dbReference>
<sequence>MIIPAGTPASWSIRELKDFLQAHKVSLSGLLEKSDLVAQAMIIFRKANNASIPTRPGAEQPAPAATRSTPPIPNLARPGQQPVAAKHTPSPRTVHPSQSPGRVAPRPKPSNAPSGVQPSPAAATRLPQSHGAARPTSGRPRPAAGVNPTPSSRQPAGNAPSSSPRAAPLWTQQRGCAHPPGSTCSCQPGLGRPKVFNQRTSVGHTDYCEPADPRGRGAANAGQIPARRTPPLYTPTAFSSGGGKEPRQPRRPTPPTANPTFSAANPLLCKGCGQEVVGEVLKTRNGHWHPRCFTCSTCKQAMQQFVEKDGKCLCQNCYLQEHGDRCGCGCGRVISGQGVRAFGKIWYPEHFKCVHCKKALKGQFLEKDGKPYCKQDYGKLFCDQCLVCKEPLLNREYEKNNWDELMCHKHRLEGGAECFDCGRFLPRGVALPMDERWMCPKCFPSAVQDEALAATLLQEVRAGMKPFGISAEGRIPLALASSEKLQRACLKRSSAHSTPLGLTRSKVLLENQTVTQRFLKGVLVLRGLSKDLCTQVMAHEFGHCYMFMNRFPMLPPMVEEGVCELFTWVWMQHCPESPEILRKRRRMLDNKDPVYGGGFRAAHTALKKMGNLPGIMEYVKKHRRFPRTPAAAATTWRDANRSRLRRLRRRSTVDPMLPKLLHENLAHTSQKFGLRNRNLDHDSCLVTAHDYGLQLSLFFMDPDQNMIELTTWVARDETRRL</sequence>
<dbReference type="GO" id="GO:0046872">
    <property type="term" value="F:metal ion binding"/>
    <property type="evidence" value="ECO:0007669"/>
    <property type="project" value="UniProtKB-KW"/>
</dbReference>
<keyword evidence="1 3" id="KW-0479">Metal-binding</keyword>
<dbReference type="InterPro" id="IPR045218">
    <property type="entry name" value="DA1-like"/>
</dbReference>
<dbReference type="Pfam" id="PF12315">
    <property type="entry name" value="DA1-like"/>
    <property type="match status" value="1"/>
</dbReference>
<protein>
    <recommendedName>
        <fullName evidence="5">LIM zinc-binding domain-containing protein</fullName>
    </recommendedName>
</protein>
<dbReference type="PANTHER" id="PTHR24209:SF7">
    <property type="entry name" value="PROTEIN DA1-RELATED 2"/>
    <property type="match status" value="1"/>
</dbReference>
<gene>
    <name evidence="6" type="ORF">CYMTET_4932</name>
</gene>
<feature type="domain" description="LIM zinc-binding" evidence="5">
    <location>
        <begin position="325"/>
        <end position="383"/>
    </location>
</feature>
<dbReference type="CDD" id="cd08368">
    <property type="entry name" value="LIM"/>
    <property type="match status" value="1"/>
</dbReference>
<name>A0AAE0LJL8_9CHLO</name>
<dbReference type="PROSITE" id="PS50023">
    <property type="entry name" value="LIM_DOMAIN_2"/>
    <property type="match status" value="2"/>
</dbReference>
<feature type="compositionally biased region" description="Polar residues" evidence="4">
    <location>
        <begin position="148"/>
        <end position="174"/>
    </location>
</feature>
<evidence type="ECO:0000256" key="4">
    <source>
        <dbReference type="SAM" id="MobiDB-lite"/>
    </source>
</evidence>
<evidence type="ECO:0000256" key="3">
    <source>
        <dbReference type="PROSITE-ProRule" id="PRU00125"/>
    </source>
</evidence>
<evidence type="ECO:0000313" key="6">
    <source>
        <dbReference type="EMBL" id="KAK3287567.1"/>
    </source>
</evidence>
<dbReference type="SMART" id="SM00132">
    <property type="entry name" value="LIM"/>
    <property type="match status" value="2"/>
</dbReference>
<organism evidence="6 7">
    <name type="scientific">Cymbomonas tetramitiformis</name>
    <dbReference type="NCBI Taxonomy" id="36881"/>
    <lineage>
        <taxon>Eukaryota</taxon>
        <taxon>Viridiplantae</taxon>
        <taxon>Chlorophyta</taxon>
        <taxon>Pyramimonadophyceae</taxon>
        <taxon>Pyramimonadales</taxon>
        <taxon>Pyramimonadaceae</taxon>
        <taxon>Cymbomonas</taxon>
    </lineage>
</organism>
<evidence type="ECO:0000256" key="1">
    <source>
        <dbReference type="ARBA" id="ARBA00022723"/>
    </source>
</evidence>
<proteinExistence type="predicted"/>
<reference evidence="6 7" key="1">
    <citation type="journal article" date="2015" name="Genome Biol. Evol.">
        <title>Comparative Genomics of a Bacterivorous Green Alga Reveals Evolutionary Causalities and Consequences of Phago-Mixotrophic Mode of Nutrition.</title>
        <authorList>
            <person name="Burns J.A."/>
            <person name="Paasch A."/>
            <person name="Narechania A."/>
            <person name="Kim E."/>
        </authorList>
    </citation>
    <scope>NUCLEOTIDE SEQUENCE [LARGE SCALE GENOMIC DNA]</scope>
    <source>
        <strain evidence="6 7">PLY_AMNH</strain>
    </source>
</reference>